<evidence type="ECO:0000313" key="5">
    <source>
        <dbReference type="EMBL" id="KAL1303105.1"/>
    </source>
</evidence>
<dbReference type="EMBL" id="JBFMKM010000010">
    <property type="protein sequence ID" value="KAL1303105.1"/>
    <property type="molecule type" value="Genomic_DNA"/>
</dbReference>
<proteinExistence type="predicted"/>
<feature type="compositionally biased region" description="Basic and acidic residues" evidence="1">
    <location>
        <begin position="228"/>
        <end position="247"/>
    </location>
</feature>
<evidence type="ECO:0000256" key="2">
    <source>
        <dbReference type="SAM" id="Phobius"/>
    </source>
</evidence>
<comment type="caution">
    <text evidence="5">The sequence shown here is derived from an EMBL/GenBank/DDBJ whole genome shotgun (WGS) entry which is preliminary data.</text>
</comment>
<feature type="transmembrane region" description="Helical" evidence="2">
    <location>
        <begin position="483"/>
        <end position="503"/>
    </location>
</feature>
<feature type="transmembrane region" description="Helical" evidence="2">
    <location>
        <begin position="579"/>
        <end position="602"/>
    </location>
</feature>
<feature type="transmembrane region" description="Helical" evidence="2">
    <location>
        <begin position="545"/>
        <end position="564"/>
    </location>
</feature>
<dbReference type="RefSeq" id="XP_069199380.1">
    <property type="nucleotide sequence ID" value="XM_069346513.1"/>
</dbReference>
<organism evidence="5 6">
    <name type="scientific">Neodothiora populina</name>
    <dbReference type="NCBI Taxonomy" id="2781224"/>
    <lineage>
        <taxon>Eukaryota</taxon>
        <taxon>Fungi</taxon>
        <taxon>Dikarya</taxon>
        <taxon>Ascomycota</taxon>
        <taxon>Pezizomycotina</taxon>
        <taxon>Dothideomycetes</taxon>
        <taxon>Dothideomycetidae</taxon>
        <taxon>Dothideales</taxon>
        <taxon>Dothioraceae</taxon>
        <taxon>Neodothiora</taxon>
    </lineage>
</organism>
<feature type="transmembrane region" description="Helical" evidence="2">
    <location>
        <begin position="7"/>
        <end position="25"/>
    </location>
</feature>
<gene>
    <name evidence="5" type="ORF">AAFC00_006546</name>
</gene>
<evidence type="ECO:0000259" key="4">
    <source>
        <dbReference type="Pfam" id="PF10355"/>
    </source>
</evidence>
<keyword evidence="2" id="KW-0472">Membrane</keyword>
<feature type="transmembrane region" description="Helical" evidence="2">
    <location>
        <begin position="515"/>
        <end position="533"/>
    </location>
</feature>
<feature type="domain" description="Protein YTP1-like C-terminal" evidence="4">
    <location>
        <begin position="301"/>
        <end position="603"/>
    </location>
</feature>
<dbReference type="Pfam" id="PF10348">
    <property type="entry name" value="DUF2427"/>
    <property type="match status" value="1"/>
</dbReference>
<dbReference type="GeneID" id="95980245"/>
<keyword evidence="2" id="KW-0812">Transmembrane</keyword>
<feature type="transmembrane region" description="Helical" evidence="2">
    <location>
        <begin position="76"/>
        <end position="99"/>
    </location>
</feature>
<dbReference type="Proteomes" id="UP001562354">
    <property type="component" value="Unassembled WGS sequence"/>
</dbReference>
<feature type="transmembrane region" description="Helical" evidence="2">
    <location>
        <begin position="333"/>
        <end position="356"/>
    </location>
</feature>
<accession>A0ABR3PAA8</accession>
<keyword evidence="2" id="KW-1133">Transmembrane helix</keyword>
<feature type="transmembrane region" description="Helical" evidence="2">
    <location>
        <begin position="288"/>
        <end position="313"/>
    </location>
</feature>
<evidence type="ECO:0000256" key="1">
    <source>
        <dbReference type="SAM" id="MobiDB-lite"/>
    </source>
</evidence>
<feature type="domain" description="DUF2427" evidence="3">
    <location>
        <begin position="66"/>
        <end position="159"/>
    </location>
</feature>
<evidence type="ECO:0008006" key="7">
    <source>
        <dbReference type="Google" id="ProtNLM"/>
    </source>
</evidence>
<name>A0ABR3PAA8_9PEZI</name>
<feature type="transmembrane region" description="Helical" evidence="2">
    <location>
        <begin position="111"/>
        <end position="130"/>
    </location>
</feature>
<dbReference type="PANTHER" id="PTHR31685">
    <property type="entry name" value="INTEGRAL MEMBRANE PROTEIN (AFU_ORTHOLOGUE AFUA_6G12730)-RELATED"/>
    <property type="match status" value="1"/>
</dbReference>
<sequence length="614" mass="67804">MQRDRSVLLYGSAALVIGLLPLVAAHGDEHAAINMGAHGGAMSPTEIEAAANNAASEAAARPVDNSYFHNTHHQGWLYAHIFTMVVAWVMILPIGVMFSVTRSRLTIPAQVSFLAVNGLGVFTSIIYNANTPDLYPNNAHHKIGWVASWVALAWFVMALPMIYRSRKASASSPRPAMTAQNMAQYNRLQNETEFVPRHMYRWSRDSGHGSEGSGTLCPGSRADSSDSLPHHKLEPQSPIDEEHGHDFEEQDEPAENSGFLQNTRVNRFVSLKLSGINPSGKAFSVFQFLYVFLERTILLLGFVQIATGIVTWGDLFRDRLAFSGAAHFVKGGIFFWYGLLTLGRWMGAFADFGWAWNIKPRDTMISRFARRLPSAEFTESFVIWLYGASNVFLEHLNAWGKEWTFEDFEHISITIMFFGGGLLGMLVESETFKSLFNAGVSLKQEESEAAAAVAAANDTASIEEQSHEGFATPKTYRHSLNPMPALVILLLGRMMGGHVQASMVSTMMHAQWGNLFVGFAMARAATYVMLYISPPTSYFPSRPPTELAAAFCLISGGLIFMGSATDTVRTIEQNGLDAMFLFTVAMGFSALIMAWAAITFALKGWVMRREAKRL</sequence>
<evidence type="ECO:0000259" key="3">
    <source>
        <dbReference type="Pfam" id="PF10348"/>
    </source>
</evidence>
<dbReference type="Pfam" id="PF10355">
    <property type="entry name" value="Ytp1"/>
    <property type="match status" value="1"/>
</dbReference>
<dbReference type="InterPro" id="IPR018827">
    <property type="entry name" value="YTP1_C"/>
</dbReference>
<dbReference type="InterPro" id="IPR018825">
    <property type="entry name" value="DUF2427"/>
</dbReference>
<feature type="transmembrane region" description="Helical" evidence="2">
    <location>
        <begin position="142"/>
        <end position="163"/>
    </location>
</feature>
<keyword evidence="6" id="KW-1185">Reference proteome</keyword>
<protein>
    <recommendedName>
        <fullName evidence="7">Integral membrane protein</fullName>
    </recommendedName>
</protein>
<dbReference type="PANTHER" id="PTHR31685:SF3">
    <property type="entry name" value="INTEGRAL MEMBRANE PROTEIN (AFU_ORTHOLOGUE AFUA_6G12730)"/>
    <property type="match status" value="1"/>
</dbReference>
<reference evidence="5 6" key="1">
    <citation type="submission" date="2024-07" db="EMBL/GenBank/DDBJ databases">
        <title>Draft sequence of the Neodothiora populina.</title>
        <authorList>
            <person name="Drown D.D."/>
            <person name="Schuette U.S."/>
            <person name="Buechlein A.B."/>
            <person name="Rusch D.R."/>
            <person name="Winton L.W."/>
            <person name="Adams G.A."/>
        </authorList>
    </citation>
    <scope>NUCLEOTIDE SEQUENCE [LARGE SCALE GENOMIC DNA]</scope>
    <source>
        <strain evidence="5 6">CPC 39397</strain>
    </source>
</reference>
<feature type="region of interest" description="Disordered" evidence="1">
    <location>
        <begin position="205"/>
        <end position="256"/>
    </location>
</feature>
<evidence type="ECO:0000313" key="6">
    <source>
        <dbReference type="Proteomes" id="UP001562354"/>
    </source>
</evidence>